<protein>
    <recommendedName>
        <fullName evidence="8">Transporter</fullName>
    </recommendedName>
</protein>
<feature type="compositionally biased region" description="Basic and acidic residues" evidence="9">
    <location>
        <begin position="20"/>
        <end position="39"/>
    </location>
</feature>
<dbReference type="AlphaFoldDB" id="A0A6P9B189"/>
<dbReference type="OMA" id="WREKGWP"/>
<evidence type="ECO:0000256" key="10">
    <source>
        <dbReference type="SAM" id="Phobius"/>
    </source>
</evidence>
<keyword evidence="2 8" id="KW-0813">Transport</keyword>
<keyword evidence="7" id="KW-1015">Disulfide bond</keyword>
<dbReference type="GO" id="GO:0006865">
    <property type="term" value="P:amino acid transport"/>
    <property type="evidence" value="ECO:0007669"/>
    <property type="project" value="TreeGrafter"/>
</dbReference>
<feature type="transmembrane region" description="Helical" evidence="10">
    <location>
        <begin position="199"/>
        <end position="227"/>
    </location>
</feature>
<dbReference type="PRINTS" id="PR00176">
    <property type="entry name" value="NANEUSMPORT"/>
</dbReference>
<keyword evidence="3 8" id="KW-0812">Transmembrane</keyword>
<dbReference type="InterPro" id="IPR000175">
    <property type="entry name" value="Na/ntran_symport"/>
</dbReference>
<dbReference type="PROSITE" id="PS50267">
    <property type="entry name" value="NA_NEUROTRAN_SYMP_3"/>
    <property type="match status" value="1"/>
</dbReference>
<evidence type="ECO:0000256" key="3">
    <source>
        <dbReference type="ARBA" id="ARBA00022692"/>
    </source>
</evidence>
<evidence type="ECO:0000256" key="5">
    <source>
        <dbReference type="ARBA" id="ARBA00023136"/>
    </source>
</evidence>
<keyword evidence="11" id="KW-1185">Reference proteome</keyword>
<organism evidence="11 12">
    <name type="scientific">Pantherophis guttatus</name>
    <name type="common">Corn snake</name>
    <name type="synonym">Elaphe guttata</name>
    <dbReference type="NCBI Taxonomy" id="94885"/>
    <lineage>
        <taxon>Eukaryota</taxon>
        <taxon>Metazoa</taxon>
        <taxon>Chordata</taxon>
        <taxon>Craniata</taxon>
        <taxon>Vertebrata</taxon>
        <taxon>Euteleostomi</taxon>
        <taxon>Lepidosauria</taxon>
        <taxon>Squamata</taxon>
        <taxon>Bifurcata</taxon>
        <taxon>Unidentata</taxon>
        <taxon>Episquamata</taxon>
        <taxon>Toxicofera</taxon>
        <taxon>Serpentes</taxon>
        <taxon>Colubroidea</taxon>
        <taxon>Colubridae</taxon>
        <taxon>Colubrinae</taxon>
        <taxon>Pantherophis</taxon>
    </lineage>
</organism>
<sequence>MEDTVSKEETQPLPSPKGPSDCKDGSDCTENRHLLDKATKPTLELTDGVQKPNPASHGENRATSPVSNGFSGAQSPLGPGKVAGDTLGLPSGPSPGPPTTAIFGVVGSQPPLTEQRERETWSKKMDFLLSVIGYAVDLGNVWRFPYICYQNGGGAFLIPYAIMAIFGGIPLFYMELALGQYHRHGCISIWRKICPIFKGIGYAICIIAFYVASYYNTIMAWALYYLVSSFRSDLPWVSCDNAWNTPHCMNYFSNQSIAWTANSSSPAEEFYT</sequence>
<dbReference type="GO" id="GO:0005335">
    <property type="term" value="F:serotonin:sodium:chloride symporter activity"/>
    <property type="evidence" value="ECO:0007669"/>
    <property type="project" value="TreeGrafter"/>
</dbReference>
<evidence type="ECO:0000256" key="6">
    <source>
        <dbReference type="PIRSR" id="PIRSR600175-1"/>
    </source>
</evidence>
<dbReference type="SUPFAM" id="SSF161070">
    <property type="entry name" value="SNF-like"/>
    <property type="match status" value="1"/>
</dbReference>
<dbReference type="KEGG" id="pgut:117658187"/>
<dbReference type="PANTHER" id="PTHR11616:SF105">
    <property type="entry name" value="SODIUM-DEPENDENT SEROTONIN TRANSPORTER"/>
    <property type="match status" value="1"/>
</dbReference>
<keyword evidence="4 10" id="KW-1133">Transmembrane helix</keyword>
<dbReference type="GO" id="GO:0043005">
    <property type="term" value="C:neuron projection"/>
    <property type="evidence" value="ECO:0007669"/>
    <property type="project" value="TreeGrafter"/>
</dbReference>
<evidence type="ECO:0000256" key="8">
    <source>
        <dbReference type="RuleBase" id="RU003732"/>
    </source>
</evidence>
<dbReference type="PANTHER" id="PTHR11616">
    <property type="entry name" value="SODIUM/CHLORIDE DEPENDENT TRANSPORTER"/>
    <property type="match status" value="1"/>
</dbReference>
<dbReference type="PROSITE" id="PS00610">
    <property type="entry name" value="NA_NEUROTRAN_SYMP_1"/>
    <property type="match status" value="1"/>
</dbReference>
<keyword evidence="8" id="KW-0050">Antiport</keyword>
<accession>A0A6P9B189</accession>
<evidence type="ECO:0000313" key="12">
    <source>
        <dbReference type="RefSeq" id="XP_034262196.1"/>
    </source>
</evidence>
<dbReference type="GO" id="GO:0098793">
    <property type="term" value="C:presynapse"/>
    <property type="evidence" value="ECO:0007669"/>
    <property type="project" value="GOC"/>
</dbReference>
<feature type="binding site" evidence="6">
    <location>
        <position position="140"/>
    </location>
    <ligand>
        <name>Na(+)</name>
        <dbReference type="ChEBI" id="CHEBI:29101"/>
        <label>1</label>
    </ligand>
</feature>
<evidence type="ECO:0000256" key="7">
    <source>
        <dbReference type="PIRSR" id="PIRSR600175-2"/>
    </source>
</evidence>
<evidence type="ECO:0000313" key="13">
    <source>
        <dbReference type="RefSeq" id="XP_060540861.1"/>
    </source>
</evidence>
<dbReference type="GO" id="GO:0005886">
    <property type="term" value="C:plasma membrane"/>
    <property type="evidence" value="ECO:0007669"/>
    <property type="project" value="TreeGrafter"/>
</dbReference>
<feature type="binding site" evidence="6">
    <location>
        <position position="135"/>
    </location>
    <ligand>
        <name>Na(+)</name>
        <dbReference type="ChEBI" id="CHEBI:29101"/>
        <label>1</label>
    </ligand>
</feature>
<feature type="transmembrane region" description="Helical" evidence="10">
    <location>
        <begin position="127"/>
        <end position="145"/>
    </location>
</feature>
<feature type="binding site" evidence="6">
    <location>
        <position position="136"/>
    </location>
    <ligand>
        <name>Na(+)</name>
        <dbReference type="ChEBI" id="CHEBI:29101"/>
        <label>1</label>
    </ligand>
</feature>
<proteinExistence type="inferred from homology"/>
<dbReference type="GO" id="GO:0051378">
    <property type="term" value="F:serotonin binding"/>
    <property type="evidence" value="ECO:0007669"/>
    <property type="project" value="TreeGrafter"/>
</dbReference>
<gene>
    <name evidence="12" type="primary">SLC6A4</name>
    <name evidence="13" type="synonym">LOC117658187</name>
</gene>
<evidence type="ECO:0000256" key="4">
    <source>
        <dbReference type="ARBA" id="ARBA00022989"/>
    </source>
</evidence>
<comment type="subcellular location">
    <subcellularLocation>
        <location evidence="1">Membrane</location>
        <topology evidence="1">Multi-pass membrane protein</topology>
    </subcellularLocation>
</comment>
<comment type="similarity">
    <text evidence="8">Belongs to the sodium:neurotransmitter symporter (SNF) (TC 2.A.22) family.</text>
</comment>
<evidence type="ECO:0000256" key="1">
    <source>
        <dbReference type="ARBA" id="ARBA00004141"/>
    </source>
</evidence>
<evidence type="ECO:0000256" key="9">
    <source>
        <dbReference type="SAM" id="MobiDB-lite"/>
    </source>
</evidence>
<keyword evidence="5 10" id="KW-0472">Membrane</keyword>
<feature type="disulfide bond" evidence="7">
    <location>
        <begin position="239"/>
        <end position="248"/>
    </location>
</feature>
<feature type="compositionally biased region" description="Polar residues" evidence="9">
    <location>
        <begin position="61"/>
        <end position="74"/>
    </location>
</feature>
<dbReference type="RefSeq" id="XP_060540861.1">
    <property type="nucleotide sequence ID" value="XM_060684878.1"/>
</dbReference>
<dbReference type="GO" id="GO:0046872">
    <property type="term" value="F:metal ion binding"/>
    <property type="evidence" value="ECO:0007669"/>
    <property type="project" value="UniProtKB-KW"/>
</dbReference>
<dbReference type="GO" id="GO:0015297">
    <property type="term" value="F:antiporter activity"/>
    <property type="evidence" value="ECO:0007669"/>
    <property type="project" value="UniProtKB-KW"/>
</dbReference>
<feature type="compositionally biased region" description="Basic and acidic residues" evidence="9">
    <location>
        <begin position="1"/>
        <end position="10"/>
    </location>
</feature>
<evidence type="ECO:0000313" key="11">
    <source>
        <dbReference type="Proteomes" id="UP001652622"/>
    </source>
</evidence>
<feature type="region of interest" description="Disordered" evidence="9">
    <location>
        <begin position="1"/>
        <end position="101"/>
    </location>
</feature>
<feature type="binding site" evidence="6">
    <location>
        <position position="133"/>
    </location>
    <ligand>
        <name>Na(+)</name>
        <dbReference type="ChEBI" id="CHEBI:29101"/>
        <label>1</label>
    </ligand>
</feature>
<feature type="transmembrane region" description="Helical" evidence="10">
    <location>
        <begin position="157"/>
        <end position="178"/>
    </location>
</feature>
<dbReference type="Proteomes" id="UP001652622">
    <property type="component" value="Unplaced"/>
</dbReference>
<dbReference type="Pfam" id="PF00209">
    <property type="entry name" value="SNF"/>
    <property type="match status" value="1"/>
</dbReference>
<dbReference type="InterPro" id="IPR037272">
    <property type="entry name" value="SNS_sf"/>
</dbReference>
<name>A0A6P9B189_PANGU</name>
<keyword evidence="6" id="KW-0479">Metal-binding</keyword>
<evidence type="ECO:0000256" key="2">
    <source>
        <dbReference type="ARBA" id="ARBA00022448"/>
    </source>
</evidence>
<reference evidence="12" key="1">
    <citation type="submission" date="2025-04" db="UniProtKB">
        <authorList>
            <consortium name="RefSeq"/>
        </authorList>
    </citation>
    <scope>IDENTIFICATION</scope>
    <source>
        <tissue evidence="12 13">Blood</tissue>
    </source>
</reference>
<keyword evidence="6" id="KW-0915">Sodium</keyword>
<dbReference type="RefSeq" id="XP_034262196.1">
    <property type="nucleotide sequence ID" value="XM_034406305.1"/>
</dbReference>